<evidence type="ECO:0000313" key="2">
    <source>
        <dbReference type="EMBL" id="KAF0933359.1"/>
    </source>
</evidence>
<proteinExistence type="predicted"/>
<feature type="transmembrane region" description="Helical" evidence="1">
    <location>
        <begin position="15"/>
        <end position="36"/>
    </location>
</feature>
<name>A0A6G1F945_9ORYZ</name>
<keyword evidence="3" id="KW-1185">Reference proteome</keyword>
<dbReference type="EMBL" id="SPHZ02000001">
    <property type="protein sequence ID" value="KAF0933359.1"/>
    <property type="molecule type" value="Genomic_DNA"/>
</dbReference>
<protein>
    <submittedName>
        <fullName evidence="2">Uncharacterized protein</fullName>
    </submittedName>
</protein>
<organism evidence="2 3">
    <name type="scientific">Oryza meyeriana var. granulata</name>
    <dbReference type="NCBI Taxonomy" id="110450"/>
    <lineage>
        <taxon>Eukaryota</taxon>
        <taxon>Viridiplantae</taxon>
        <taxon>Streptophyta</taxon>
        <taxon>Embryophyta</taxon>
        <taxon>Tracheophyta</taxon>
        <taxon>Spermatophyta</taxon>
        <taxon>Magnoliopsida</taxon>
        <taxon>Liliopsida</taxon>
        <taxon>Poales</taxon>
        <taxon>Poaceae</taxon>
        <taxon>BOP clade</taxon>
        <taxon>Oryzoideae</taxon>
        <taxon>Oryzeae</taxon>
        <taxon>Oryzinae</taxon>
        <taxon>Oryza</taxon>
        <taxon>Oryza meyeriana</taxon>
    </lineage>
</organism>
<reference evidence="2 3" key="1">
    <citation type="submission" date="2019-11" db="EMBL/GenBank/DDBJ databases">
        <title>Whole genome sequence of Oryza granulata.</title>
        <authorList>
            <person name="Li W."/>
        </authorList>
    </citation>
    <scope>NUCLEOTIDE SEQUENCE [LARGE SCALE GENOMIC DNA]</scope>
    <source>
        <strain evidence="3">cv. Menghai</strain>
        <tissue evidence="2">Leaf</tissue>
    </source>
</reference>
<gene>
    <name evidence="2" type="ORF">E2562_017981</name>
</gene>
<evidence type="ECO:0000256" key="1">
    <source>
        <dbReference type="SAM" id="Phobius"/>
    </source>
</evidence>
<sequence>MAEPMISNDRNTTTSAFVVVAVVLLLSATAVVMLTCGSTTPTLSCASATVATTAVSCVLTVRRILAVLSPWSGVGGGDVIRAWPPHHAFFSAAVSWAPSYVYAGARDDLSGGVAWGIGVAVLAAAFEQRSSVSRRF</sequence>
<keyword evidence="1" id="KW-0812">Transmembrane</keyword>
<dbReference type="AlphaFoldDB" id="A0A6G1F945"/>
<evidence type="ECO:0000313" key="3">
    <source>
        <dbReference type="Proteomes" id="UP000479710"/>
    </source>
</evidence>
<feature type="transmembrane region" description="Helical" evidence="1">
    <location>
        <begin position="109"/>
        <end position="126"/>
    </location>
</feature>
<keyword evidence="1" id="KW-0472">Membrane</keyword>
<dbReference type="Proteomes" id="UP000479710">
    <property type="component" value="Unassembled WGS sequence"/>
</dbReference>
<keyword evidence="1" id="KW-1133">Transmembrane helix</keyword>
<accession>A0A6G1F945</accession>
<comment type="caution">
    <text evidence="2">The sequence shown here is derived from an EMBL/GenBank/DDBJ whole genome shotgun (WGS) entry which is preliminary data.</text>
</comment>